<dbReference type="SUPFAM" id="SSF53335">
    <property type="entry name" value="S-adenosyl-L-methionine-dependent methyltransferases"/>
    <property type="match status" value="1"/>
</dbReference>
<name>A0A9D1LE47_9BURK</name>
<dbReference type="GO" id="GO:0032259">
    <property type="term" value="P:methylation"/>
    <property type="evidence" value="ECO:0007669"/>
    <property type="project" value="UniProtKB-KW"/>
</dbReference>
<keyword evidence="1 5" id="KW-0489">Methyltransferase</keyword>
<dbReference type="Proteomes" id="UP000824083">
    <property type="component" value="Unassembled WGS sequence"/>
</dbReference>
<comment type="caution">
    <text evidence="5">The sequence shown here is derived from an EMBL/GenBank/DDBJ whole genome shotgun (WGS) entry which is preliminary data.</text>
</comment>
<evidence type="ECO:0000313" key="6">
    <source>
        <dbReference type="Proteomes" id="UP000824083"/>
    </source>
</evidence>
<accession>A0A9D1LE47</accession>
<dbReference type="CDD" id="cd02440">
    <property type="entry name" value="AdoMet_MTases"/>
    <property type="match status" value="1"/>
</dbReference>
<dbReference type="PANTHER" id="PTHR43464:SF19">
    <property type="entry name" value="UBIQUINONE BIOSYNTHESIS O-METHYLTRANSFERASE, MITOCHONDRIAL"/>
    <property type="match status" value="1"/>
</dbReference>
<dbReference type="PANTHER" id="PTHR43464">
    <property type="entry name" value="METHYLTRANSFERASE"/>
    <property type="match status" value="1"/>
</dbReference>
<sequence length="241" mass="27628">MANKNVMDPLDRAVQNYWHLRAEGYSLSTRDELSDTHDNPYATLLRQWLKPCTPNQKALDIGCGPGFLAIQLAKLGFITTGVDSCESMLEMAQKNARPLNIRFVLADAMNASFENETFDVIASRNLVWNLPDPEAAYRTWFNWLKPGGKLIIFDGNHYRYLTDSNRHDRPHRQTHKYLGDIDIGIMESIAKQLPMTNEDRPDYDQILLKKVGFINIDTIVLSRTSEKIRDFAIICEKNHAD</sequence>
<feature type="domain" description="Methyltransferase type 11" evidence="4">
    <location>
        <begin position="59"/>
        <end position="152"/>
    </location>
</feature>
<protein>
    <submittedName>
        <fullName evidence="5">Class I SAM-dependent methyltransferase</fullName>
    </submittedName>
</protein>
<dbReference type="Pfam" id="PF08241">
    <property type="entry name" value="Methyltransf_11"/>
    <property type="match status" value="1"/>
</dbReference>
<organism evidence="5 6">
    <name type="scientific">Candidatus Aphodousia faecigallinarum</name>
    <dbReference type="NCBI Taxonomy" id="2840677"/>
    <lineage>
        <taxon>Bacteria</taxon>
        <taxon>Pseudomonadati</taxon>
        <taxon>Pseudomonadota</taxon>
        <taxon>Betaproteobacteria</taxon>
        <taxon>Burkholderiales</taxon>
        <taxon>Sutterellaceae</taxon>
        <taxon>Sutterellaceae incertae sedis</taxon>
        <taxon>Candidatus Aphodousia</taxon>
    </lineage>
</organism>
<evidence type="ECO:0000313" key="5">
    <source>
        <dbReference type="EMBL" id="HIU37273.1"/>
    </source>
</evidence>
<evidence type="ECO:0000256" key="2">
    <source>
        <dbReference type="ARBA" id="ARBA00022679"/>
    </source>
</evidence>
<keyword evidence="3" id="KW-0949">S-adenosyl-L-methionine</keyword>
<keyword evidence="2" id="KW-0808">Transferase</keyword>
<dbReference type="InterPro" id="IPR029063">
    <property type="entry name" value="SAM-dependent_MTases_sf"/>
</dbReference>
<gene>
    <name evidence="5" type="ORF">IAC56_03245</name>
</gene>
<evidence type="ECO:0000256" key="1">
    <source>
        <dbReference type="ARBA" id="ARBA00022603"/>
    </source>
</evidence>
<dbReference type="InterPro" id="IPR013216">
    <property type="entry name" value="Methyltransf_11"/>
</dbReference>
<dbReference type="Gene3D" id="3.40.50.150">
    <property type="entry name" value="Vaccinia Virus protein VP39"/>
    <property type="match status" value="1"/>
</dbReference>
<dbReference type="GO" id="GO:0008757">
    <property type="term" value="F:S-adenosylmethionine-dependent methyltransferase activity"/>
    <property type="evidence" value="ECO:0007669"/>
    <property type="project" value="InterPro"/>
</dbReference>
<dbReference type="EMBL" id="DVMY01000056">
    <property type="protein sequence ID" value="HIU37273.1"/>
    <property type="molecule type" value="Genomic_DNA"/>
</dbReference>
<dbReference type="AlphaFoldDB" id="A0A9D1LE47"/>
<reference evidence="5" key="1">
    <citation type="submission" date="2020-10" db="EMBL/GenBank/DDBJ databases">
        <authorList>
            <person name="Gilroy R."/>
        </authorList>
    </citation>
    <scope>NUCLEOTIDE SEQUENCE</scope>
    <source>
        <strain evidence="5">7463</strain>
    </source>
</reference>
<evidence type="ECO:0000259" key="4">
    <source>
        <dbReference type="Pfam" id="PF08241"/>
    </source>
</evidence>
<evidence type="ECO:0000256" key="3">
    <source>
        <dbReference type="ARBA" id="ARBA00022691"/>
    </source>
</evidence>
<reference evidence="5" key="2">
    <citation type="journal article" date="2021" name="PeerJ">
        <title>Extensive microbial diversity within the chicken gut microbiome revealed by metagenomics and culture.</title>
        <authorList>
            <person name="Gilroy R."/>
            <person name="Ravi A."/>
            <person name="Getino M."/>
            <person name="Pursley I."/>
            <person name="Horton D.L."/>
            <person name="Alikhan N.F."/>
            <person name="Baker D."/>
            <person name="Gharbi K."/>
            <person name="Hall N."/>
            <person name="Watson M."/>
            <person name="Adriaenssens E.M."/>
            <person name="Foster-Nyarko E."/>
            <person name="Jarju S."/>
            <person name="Secka A."/>
            <person name="Antonio M."/>
            <person name="Oren A."/>
            <person name="Chaudhuri R.R."/>
            <person name="La Ragione R."/>
            <person name="Hildebrand F."/>
            <person name="Pallen M.J."/>
        </authorList>
    </citation>
    <scope>NUCLEOTIDE SEQUENCE</scope>
    <source>
        <strain evidence="5">7463</strain>
    </source>
</reference>
<proteinExistence type="predicted"/>